<dbReference type="Gene3D" id="3.40.30.10">
    <property type="entry name" value="Glutaredoxin"/>
    <property type="match status" value="3"/>
</dbReference>
<evidence type="ECO:0000256" key="6">
    <source>
        <dbReference type="ARBA" id="ARBA00022824"/>
    </source>
</evidence>
<keyword evidence="13" id="KW-1185">Reference proteome</keyword>
<dbReference type="Pfam" id="PF00085">
    <property type="entry name" value="Thioredoxin"/>
    <property type="match status" value="1"/>
</dbReference>
<reference evidence="12" key="1">
    <citation type="submission" date="2021-02" db="EMBL/GenBank/DDBJ databases">
        <title>Genome sequence Cadophora malorum strain M34.</title>
        <authorList>
            <person name="Stefanovic E."/>
            <person name="Vu D."/>
            <person name="Scully C."/>
            <person name="Dijksterhuis J."/>
            <person name="Roader J."/>
            <person name="Houbraken J."/>
        </authorList>
    </citation>
    <scope>NUCLEOTIDE SEQUENCE</scope>
    <source>
        <strain evidence="12">M34</strain>
    </source>
</reference>
<dbReference type="CDD" id="cd02981">
    <property type="entry name" value="PDI_b_family"/>
    <property type="match status" value="1"/>
</dbReference>
<dbReference type="SUPFAM" id="SSF52833">
    <property type="entry name" value="Thioredoxin-like"/>
    <property type="match status" value="3"/>
</dbReference>
<comment type="subcellular location">
    <subcellularLocation>
        <location evidence="3">Endoplasmic reticulum lumen</location>
    </subcellularLocation>
</comment>
<name>A0A8H7TDE3_9HELO</name>
<dbReference type="CDD" id="cd02982">
    <property type="entry name" value="PDI_b'_family"/>
    <property type="match status" value="1"/>
</dbReference>
<evidence type="ECO:0000256" key="8">
    <source>
        <dbReference type="ARBA" id="ARBA00023284"/>
    </source>
</evidence>
<sequence>MLPRSLLVCVLNLLLLTEVYGWSHVDRDQFESITSGNEVSLVAFVAVSSIPSLTAGLIELLADMPPRFVKPWTEPSKALESEWLSATARSQNSLISIDCTIESELCKKHEIISYPAIRLFLGDGQEKRYRGPRKASSILQFMNRAPRPIISNVDKSNIKTFKSSDEAVFIAYIPDEEGHLKSTFTAFAKRHADRFTFGIASDPKVAKTEHMQFPSIVCHKASEGGQEAFSSHAGLDALEKFLETATAPTIGEFTRRNEMKYMKAGKSLVYYFTSSDDDRTVYNAALKPLAKAYKEYLNFVTVDVAEYGHMLPNLGLAPNSDPALAVFNPMYGQVFPFTEDEITPKAVESFVVNIAQGKVQPLGSQAPPTDGHTEL</sequence>
<feature type="domain" description="Thioredoxin" evidence="11">
    <location>
        <begin position="68"/>
        <end position="143"/>
    </location>
</feature>
<keyword evidence="10" id="KW-0732">Signal</keyword>
<keyword evidence="7" id="KW-0413">Isomerase</keyword>
<evidence type="ECO:0000313" key="13">
    <source>
        <dbReference type="Proteomes" id="UP000664132"/>
    </source>
</evidence>
<dbReference type="GO" id="GO:0006457">
    <property type="term" value="P:protein folding"/>
    <property type="evidence" value="ECO:0007669"/>
    <property type="project" value="TreeGrafter"/>
</dbReference>
<feature type="chain" id="PRO_5034485925" description="Protein disulfide-isomerase" evidence="10">
    <location>
        <begin position="22"/>
        <end position="375"/>
    </location>
</feature>
<gene>
    <name evidence="12" type="ORF">IFR04_010097</name>
</gene>
<dbReference type="GO" id="GO:0003756">
    <property type="term" value="F:protein disulfide isomerase activity"/>
    <property type="evidence" value="ECO:0007669"/>
    <property type="project" value="UniProtKB-EC"/>
</dbReference>
<organism evidence="12 13">
    <name type="scientific">Cadophora malorum</name>
    <dbReference type="NCBI Taxonomy" id="108018"/>
    <lineage>
        <taxon>Eukaryota</taxon>
        <taxon>Fungi</taxon>
        <taxon>Dikarya</taxon>
        <taxon>Ascomycota</taxon>
        <taxon>Pezizomycotina</taxon>
        <taxon>Leotiomycetes</taxon>
        <taxon>Helotiales</taxon>
        <taxon>Ploettnerulaceae</taxon>
        <taxon>Cadophora</taxon>
    </lineage>
</organism>
<dbReference type="Pfam" id="PF13848">
    <property type="entry name" value="Thioredoxin_6"/>
    <property type="match status" value="1"/>
</dbReference>
<proteinExistence type="inferred from homology"/>
<feature type="signal peptide" evidence="10">
    <location>
        <begin position="1"/>
        <end position="21"/>
    </location>
</feature>
<evidence type="ECO:0000256" key="3">
    <source>
        <dbReference type="ARBA" id="ARBA00004319"/>
    </source>
</evidence>
<accession>A0A8H7TDE3</accession>
<dbReference type="InterPro" id="IPR013766">
    <property type="entry name" value="Thioredoxin_domain"/>
</dbReference>
<comment type="caution">
    <text evidence="12">The sequence shown here is derived from an EMBL/GenBank/DDBJ whole genome shotgun (WGS) entry which is preliminary data.</text>
</comment>
<evidence type="ECO:0000256" key="9">
    <source>
        <dbReference type="ARBA" id="ARBA00039846"/>
    </source>
</evidence>
<comment type="function">
    <text evidence="2">Participates in the folding of proteins containing disulfide bonds, may be involved in glycosylation, prolyl hydroxylation and triglyceride transfer.</text>
</comment>
<comment type="catalytic activity">
    <reaction evidence="1">
        <text>Catalyzes the rearrangement of -S-S- bonds in proteins.</text>
        <dbReference type="EC" id="5.3.4.1"/>
    </reaction>
</comment>
<dbReference type="EMBL" id="JAFJYH010000175">
    <property type="protein sequence ID" value="KAG4416768.1"/>
    <property type="molecule type" value="Genomic_DNA"/>
</dbReference>
<dbReference type="InterPro" id="IPR036249">
    <property type="entry name" value="Thioredoxin-like_sf"/>
</dbReference>
<keyword evidence="8" id="KW-0676">Redox-active center</keyword>
<dbReference type="GO" id="GO:0034976">
    <property type="term" value="P:response to endoplasmic reticulum stress"/>
    <property type="evidence" value="ECO:0007669"/>
    <property type="project" value="TreeGrafter"/>
</dbReference>
<evidence type="ECO:0000256" key="2">
    <source>
        <dbReference type="ARBA" id="ARBA00002692"/>
    </source>
</evidence>
<dbReference type="PANTHER" id="PTHR18929:SF132">
    <property type="entry name" value="PROTEIN DISULFIDE-ISOMERASE A3"/>
    <property type="match status" value="1"/>
</dbReference>
<dbReference type="CDD" id="cd02961">
    <property type="entry name" value="PDI_a_family"/>
    <property type="match status" value="1"/>
</dbReference>
<evidence type="ECO:0000256" key="5">
    <source>
        <dbReference type="ARBA" id="ARBA00012723"/>
    </source>
</evidence>
<comment type="similarity">
    <text evidence="4">Belongs to the protein disulfide isomerase family.</text>
</comment>
<evidence type="ECO:0000313" key="12">
    <source>
        <dbReference type="EMBL" id="KAG4416768.1"/>
    </source>
</evidence>
<dbReference type="OrthoDB" id="427280at2759"/>
<evidence type="ECO:0000256" key="1">
    <source>
        <dbReference type="ARBA" id="ARBA00001182"/>
    </source>
</evidence>
<dbReference type="Proteomes" id="UP000664132">
    <property type="component" value="Unassembled WGS sequence"/>
</dbReference>
<evidence type="ECO:0000256" key="4">
    <source>
        <dbReference type="ARBA" id="ARBA00006347"/>
    </source>
</evidence>
<keyword evidence="6" id="KW-0256">Endoplasmic reticulum</keyword>
<evidence type="ECO:0000259" key="11">
    <source>
        <dbReference type="Pfam" id="PF00085"/>
    </source>
</evidence>
<evidence type="ECO:0000256" key="10">
    <source>
        <dbReference type="SAM" id="SignalP"/>
    </source>
</evidence>
<protein>
    <recommendedName>
        <fullName evidence="9">Protein disulfide-isomerase</fullName>
        <ecNumber evidence="5">5.3.4.1</ecNumber>
    </recommendedName>
</protein>
<dbReference type="AlphaFoldDB" id="A0A8H7TDE3"/>
<dbReference type="PANTHER" id="PTHR18929">
    <property type="entry name" value="PROTEIN DISULFIDE ISOMERASE"/>
    <property type="match status" value="1"/>
</dbReference>
<dbReference type="EC" id="5.3.4.1" evidence="5"/>
<dbReference type="GO" id="GO:0005788">
    <property type="term" value="C:endoplasmic reticulum lumen"/>
    <property type="evidence" value="ECO:0007669"/>
    <property type="project" value="UniProtKB-SubCell"/>
</dbReference>
<evidence type="ECO:0000256" key="7">
    <source>
        <dbReference type="ARBA" id="ARBA00023235"/>
    </source>
</evidence>